<feature type="transmembrane region" description="Helical" evidence="2">
    <location>
        <begin position="478"/>
        <end position="498"/>
    </location>
</feature>
<feature type="region of interest" description="Disordered" evidence="1">
    <location>
        <begin position="36"/>
        <end position="193"/>
    </location>
</feature>
<evidence type="ECO:0000256" key="1">
    <source>
        <dbReference type="SAM" id="MobiDB-lite"/>
    </source>
</evidence>
<organism evidence="3">
    <name type="scientific">Rhizochromulina marina</name>
    <dbReference type="NCBI Taxonomy" id="1034831"/>
    <lineage>
        <taxon>Eukaryota</taxon>
        <taxon>Sar</taxon>
        <taxon>Stramenopiles</taxon>
        <taxon>Ochrophyta</taxon>
        <taxon>Dictyochophyceae</taxon>
        <taxon>Rhizochromulinales</taxon>
        <taxon>Rhizochromulina</taxon>
    </lineage>
</organism>
<feature type="compositionally biased region" description="Low complexity" evidence="1">
    <location>
        <begin position="131"/>
        <end position="154"/>
    </location>
</feature>
<feature type="compositionally biased region" description="Basic and acidic residues" evidence="1">
    <location>
        <begin position="76"/>
        <end position="87"/>
    </location>
</feature>
<evidence type="ECO:0000256" key="2">
    <source>
        <dbReference type="SAM" id="Phobius"/>
    </source>
</evidence>
<keyword evidence="2" id="KW-0812">Transmembrane</keyword>
<feature type="compositionally biased region" description="Pro residues" evidence="1">
    <location>
        <begin position="121"/>
        <end position="130"/>
    </location>
</feature>
<protein>
    <submittedName>
        <fullName evidence="3">Uncharacterized protein</fullName>
    </submittedName>
</protein>
<sequence>MFELLGGDLRNALNRELEIMKEAATTGTLDALVEVHEDEQWEQHKPPPGEGGAPSSSARDAPSPGAAEVAAVATPPREKTVTVECLHEGSMAASSEDRSLRGLPSKASPGLSAAAAAAAATPPPTAPLPPLSAYSSASETEAASGSESLEGFSFPRGEVLAQASSEARAATDRLFEAPAAGTPQRDPAPPSSLDAQVNAILSDRRPQPSPLLAHHQPVGAPILRPPVKGASTPPPATAHPHLAAAPSPSPWTPAGLDPRDPNFLHQFRGGADLTSAYGFTPPPTLHGRQPSSNGDATPLSTSSLAFWGLPGSPAPSSAPIQETPPPPVGGRMSSLEYSASDAFDPILASIKGSSAAPGTVASPQWPSWLPESSGGQTGEEGASASVSTQQQLEKWGRHAFSTIREAVSGIGRVEPPYYPPAAAQPHSEPPRHGGAAPPRRVNATRDDPFARLAAEEGLAPMGLACLPISSEFWERWRYTMYVGLPGVLLLAVYFRFAYTEESV</sequence>
<feature type="region of interest" description="Disordered" evidence="1">
    <location>
        <begin position="205"/>
        <end position="331"/>
    </location>
</feature>
<feature type="region of interest" description="Disordered" evidence="1">
    <location>
        <begin position="415"/>
        <end position="443"/>
    </location>
</feature>
<dbReference type="AlphaFoldDB" id="A0A7S2W736"/>
<keyword evidence="2" id="KW-0472">Membrane</keyword>
<feature type="compositionally biased region" description="Polar residues" evidence="1">
    <location>
        <begin position="289"/>
        <end position="304"/>
    </location>
</feature>
<name>A0A7S2W736_9STRA</name>
<evidence type="ECO:0000313" key="3">
    <source>
        <dbReference type="EMBL" id="CAD9670898.1"/>
    </source>
</evidence>
<reference evidence="3" key="1">
    <citation type="submission" date="2021-01" db="EMBL/GenBank/DDBJ databases">
        <authorList>
            <person name="Corre E."/>
            <person name="Pelletier E."/>
            <person name="Niang G."/>
            <person name="Scheremetjew M."/>
            <person name="Finn R."/>
            <person name="Kale V."/>
            <person name="Holt S."/>
            <person name="Cochrane G."/>
            <person name="Meng A."/>
            <person name="Brown T."/>
            <person name="Cohen L."/>
        </authorList>
    </citation>
    <scope>NUCLEOTIDE SEQUENCE</scope>
    <source>
        <strain evidence="3">CCMP1243</strain>
    </source>
</reference>
<accession>A0A7S2W736</accession>
<gene>
    <name evidence="3" type="ORF">RMAR1173_LOCUS4495</name>
</gene>
<feature type="compositionally biased region" description="Low complexity" evidence="1">
    <location>
        <begin position="53"/>
        <end position="67"/>
    </location>
</feature>
<keyword evidence="2" id="KW-1133">Transmembrane helix</keyword>
<dbReference type="EMBL" id="HBHJ01006927">
    <property type="protein sequence ID" value="CAD9670898.1"/>
    <property type="molecule type" value="Transcribed_RNA"/>
</dbReference>
<proteinExistence type="predicted"/>
<feature type="compositionally biased region" description="Low complexity" evidence="1">
    <location>
        <begin position="103"/>
        <end position="120"/>
    </location>
</feature>
<feature type="region of interest" description="Disordered" evidence="1">
    <location>
        <begin position="353"/>
        <end position="390"/>
    </location>
</feature>